<evidence type="ECO:0000313" key="2">
    <source>
        <dbReference type="Proteomes" id="UP000616151"/>
    </source>
</evidence>
<dbReference type="Proteomes" id="UP000616151">
    <property type="component" value="Unassembled WGS sequence"/>
</dbReference>
<evidence type="ECO:0000313" key="1">
    <source>
        <dbReference type="EMBL" id="MBK1869417.1"/>
    </source>
</evidence>
<protein>
    <submittedName>
        <fullName evidence="1">LysM peptidoglycan-binding domain-containing protein</fullName>
    </submittedName>
</protein>
<keyword evidence="2" id="KW-1185">Reference proteome</keyword>
<proteinExistence type="predicted"/>
<comment type="caution">
    <text evidence="1">The sequence shown here is derived from an EMBL/GenBank/DDBJ whole genome shotgun (WGS) entry which is preliminary data.</text>
</comment>
<sequence length="601" mass="61608">MKNPLVVFTGAALVTLTALAGLKMTDWPSDAPPESNAAQTQSEAPKTAEAEKPAEKPAEMAAVQPTEQPQTETPKTETPAPEAAAAPAKPELDTVRVEADGQAIVAGRAQPGAEVSLKLGNEVLGKGVANSDGAWVVAPENPLPKGAHEITVEQKAPDGTTTTSEKSIAVAVPEQPGQQAMVALTEPGSATKVLQAGGAAEPPAQVEKPAEPEQKTADAEPAAPTEQAPAASAPAAGTEQPAAGETVQKTAEAPVASETVQKTAEAPAAPETAPKPEESAGAAPAEPQSQEMAAVAPKAAEETQAEKPAEPAAPKATETPAKTADVPLRLDAVDYNDKGDIIFSGRARPGTAVRLYVDNGSVGDAIVDSGGNWTFAGSDIIAPGTHSLRADQIDSSGKVMARIELPFQREDAAAVAALNAPTEPEPAPPAKSTEIPPPAQPETTQAQPVPQPSEPAQPEAQPAPQPTEVAKAEPETTTPAPSAPAASSAPPATPEPQPEATEQAAAAPTTPEPETKQPEPDKPRSGKVVIQPGNNLWKLSRVIYGRGINFTVIYDANKEQIRDPDLIYPGQIFAIPNANPPESIDPKRRDPLTSAEGGTAQ</sequence>
<reference evidence="1" key="1">
    <citation type="submission" date="2021-01" db="EMBL/GenBank/DDBJ databases">
        <authorList>
            <person name="Sun Q."/>
        </authorList>
    </citation>
    <scope>NUCLEOTIDE SEQUENCE</scope>
    <source>
        <strain evidence="1">YIM B02566</strain>
    </source>
</reference>
<dbReference type="EMBL" id="JAENHL010000008">
    <property type="protein sequence ID" value="MBK1869417.1"/>
    <property type="molecule type" value="Genomic_DNA"/>
</dbReference>
<name>A0ACC5RA23_9HYPH</name>
<gene>
    <name evidence="1" type="ORF">JHL16_23860</name>
</gene>
<organism evidence="1 2">
    <name type="scientific">Taklimakanibacter albus</name>
    <dbReference type="NCBI Taxonomy" id="2800327"/>
    <lineage>
        <taxon>Bacteria</taxon>
        <taxon>Pseudomonadati</taxon>
        <taxon>Pseudomonadota</taxon>
        <taxon>Alphaproteobacteria</taxon>
        <taxon>Hyphomicrobiales</taxon>
        <taxon>Aestuariivirgaceae</taxon>
        <taxon>Taklimakanibacter</taxon>
    </lineage>
</organism>
<accession>A0ACC5RA23</accession>